<accession>A0A4P9XP38</accession>
<feature type="compositionally biased region" description="Basic and acidic residues" evidence="1">
    <location>
        <begin position="399"/>
        <end position="409"/>
    </location>
</feature>
<sequence length="661" mass="70807">MASSDIRSQLRSPLLRNSNNYERPTVQSRARAVSGGSSIDLGSRLSRTFGFGQTRANDPAAQTARKNTTVTTTVTAATATAKSLSRSTKVAAPPAVPPRTRPLSAATPKRASTINNPPRQMANETEADQVDELPSRINRRPRVPLSNLRTGAAELGHRRHHSLNDRGPISAPLLADGGMRARLNWHTERMPKTPGPTTSKPMTFGGRRSIDDPDADFDVDELVDGLRREAREDASQLAQHRRRKSLYTAQSGSGAAPWAGAMTSALERARQRIAASKGETHTLRGDRTLPRPVATSANGSQPAGVVTGGAAAGQLSSEQNDVHPHLRQRTRSSDSVHSDATAGSMLSHSTEFQPHQSPSSATSSPHSTDQTLLADESSTRHPSGEKQAYPSLISMVKNQPREQHGRRSGAESPASADASDHSNRTVRADWLARARARVCTVGAATMPTDNKTANDACDTVDAEDHDVGHRRRTSAALDDKYFSAEEMTVDGANDHGDPSAESQPVEKHFSSAGKPTSMLSGTPLRSRSTTYSTPSALAKKWADSGSQVQLDALVSPRLVASDRYRSLDDADTLAHVKSSTHRVDEAVRQHRTAGQADENAGHADRKPFARNTMPAGNTRHAGLPTLWSRNGGARVTPLKPGADDVDVDNNAAVDSMWRAAS</sequence>
<evidence type="ECO:0000256" key="1">
    <source>
        <dbReference type="SAM" id="MobiDB-lite"/>
    </source>
</evidence>
<reference evidence="3" key="1">
    <citation type="journal article" date="2018" name="Nat. Microbiol.">
        <title>Leveraging single-cell genomics to expand the fungal tree of life.</title>
        <authorList>
            <person name="Ahrendt S.R."/>
            <person name="Quandt C.A."/>
            <person name="Ciobanu D."/>
            <person name="Clum A."/>
            <person name="Salamov A."/>
            <person name="Andreopoulos B."/>
            <person name="Cheng J.F."/>
            <person name="Woyke T."/>
            <person name="Pelin A."/>
            <person name="Henrissat B."/>
            <person name="Reynolds N.K."/>
            <person name="Benny G.L."/>
            <person name="Smith M.E."/>
            <person name="James T.Y."/>
            <person name="Grigoriev I.V."/>
        </authorList>
    </citation>
    <scope>NUCLEOTIDE SEQUENCE [LARGE SCALE GENOMIC DNA]</scope>
    <source>
        <strain evidence="3">RSA 1356</strain>
    </source>
</reference>
<name>A0A4P9XP38_9FUNG</name>
<keyword evidence="3" id="KW-1185">Reference proteome</keyword>
<evidence type="ECO:0000313" key="2">
    <source>
        <dbReference type="EMBL" id="RKP07745.1"/>
    </source>
</evidence>
<feature type="compositionally biased region" description="Polar residues" evidence="1">
    <location>
        <begin position="513"/>
        <end position="531"/>
    </location>
</feature>
<feature type="region of interest" description="Disordered" evidence="1">
    <location>
        <begin position="188"/>
        <end position="216"/>
    </location>
</feature>
<dbReference type="Proteomes" id="UP000271241">
    <property type="component" value="Unassembled WGS sequence"/>
</dbReference>
<feature type="region of interest" description="Disordered" evidence="1">
    <location>
        <begin position="50"/>
        <end position="69"/>
    </location>
</feature>
<feature type="region of interest" description="Disordered" evidence="1">
    <location>
        <begin position="489"/>
        <end position="531"/>
    </location>
</feature>
<feature type="region of interest" description="Disordered" evidence="1">
    <location>
        <begin position="591"/>
        <end position="647"/>
    </location>
</feature>
<feature type="region of interest" description="Disordered" evidence="1">
    <location>
        <begin position="80"/>
        <end position="141"/>
    </location>
</feature>
<feature type="compositionally biased region" description="Basic and acidic residues" evidence="1">
    <location>
        <begin position="492"/>
        <end position="509"/>
    </location>
</feature>
<feature type="region of interest" description="Disordered" evidence="1">
    <location>
        <begin position="275"/>
        <end position="424"/>
    </location>
</feature>
<feature type="region of interest" description="Disordered" evidence="1">
    <location>
        <begin position="1"/>
        <end position="43"/>
    </location>
</feature>
<feature type="compositionally biased region" description="Basic and acidic residues" evidence="1">
    <location>
        <begin position="278"/>
        <end position="289"/>
    </location>
</feature>
<organism evidence="2 3">
    <name type="scientific">Thamnocephalis sphaerospora</name>
    <dbReference type="NCBI Taxonomy" id="78915"/>
    <lineage>
        <taxon>Eukaryota</taxon>
        <taxon>Fungi</taxon>
        <taxon>Fungi incertae sedis</taxon>
        <taxon>Zoopagomycota</taxon>
        <taxon>Zoopagomycotina</taxon>
        <taxon>Zoopagomycetes</taxon>
        <taxon>Zoopagales</taxon>
        <taxon>Sigmoideomycetaceae</taxon>
        <taxon>Thamnocephalis</taxon>
    </lineage>
</organism>
<dbReference type="AlphaFoldDB" id="A0A4P9XP38"/>
<protein>
    <submittedName>
        <fullName evidence="2">Uncharacterized protein</fullName>
    </submittedName>
</protein>
<proteinExistence type="predicted"/>
<dbReference type="EMBL" id="KZ992678">
    <property type="protein sequence ID" value="RKP07745.1"/>
    <property type="molecule type" value="Genomic_DNA"/>
</dbReference>
<feature type="compositionally biased region" description="Polar residues" evidence="1">
    <location>
        <begin position="1"/>
        <end position="28"/>
    </location>
</feature>
<feature type="compositionally biased region" description="Low complexity" evidence="1">
    <location>
        <begin position="353"/>
        <end position="368"/>
    </location>
</feature>
<gene>
    <name evidence="2" type="ORF">THASP1DRAFT_30451</name>
</gene>
<feature type="region of interest" description="Disordered" evidence="1">
    <location>
        <begin position="233"/>
        <end position="257"/>
    </location>
</feature>
<evidence type="ECO:0000313" key="3">
    <source>
        <dbReference type="Proteomes" id="UP000271241"/>
    </source>
</evidence>